<dbReference type="EMBL" id="JAAIUW010000002">
    <property type="protein sequence ID" value="KAF7841169.1"/>
    <property type="molecule type" value="Genomic_DNA"/>
</dbReference>
<sequence>MEEEEGAQNDKRGFEEAHKL</sequence>
<keyword evidence="3" id="KW-1185">Reference proteome</keyword>
<feature type="region of interest" description="Disordered" evidence="1">
    <location>
        <begin position="1"/>
        <end position="20"/>
    </location>
</feature>
<dbReference type="AlphaFoldDB" id="A0A835CGE9"/>
<comment type="caution">
    <text evidence="2">The sequence shown here is derived from an EMBL/GenBank/DDBJ whole genome shotgun (WGS) entry which is preliminary data.</text>
</comment>
<evidence type="ECO:0000313" key="2">
    <source>
        <dbReference type="EMBL" id="KAF7841169.1"/>
    </source>
</evidence>
<proteinExistence type="predicted"/>
<evidence type="ECO:0000313" key="3">
    <source>
        <dbReference type="Proteomes" id="UP000634136"/>
    </source>
</evidence>
<protein>
    <submittedName>
        <fullName evidence="2">Uncharacterized protein</fullName>
    </submittedName>
</protein>
<dbReference type="Proteomes" id="UP000634136">
    <property type="component" value="Unassembled WGS sequence"/>
</dbReference>
<organism evidence="2 3">
    <name type="scientific">Senna tora</name>
    <dbReference type="NCBI Taxonomy" id="362788"/>
    <lineage>
        <taxon>Eukaryota</taxon>
        <taxon>Viridiplantae</taxon>
        <taxon>Streptophyta</taxon>
        <taxon>Embryophyta</taxon>
        <taxon>Tracheophyta</taxon>
        <taxon>Spermatophyta</taxon>
        <taxon>Magnoliopsida</taxon>
        <taxon>eudicotyledons</taxon>
        <taxon>Gunneridae</taxon>
        <taxon>Pentapetalae</taxon>
        <taxon>rosids</taxon>
        <taxon>fabids</taxon>
        <taxon>Fabales</taxon>
        <taxon>Fabaceae</taxon>
        <taxon>Caesalpinioideae</taxon>
        <taxon>Cassia clade</taxon>
        <taxon>Senna</taxon>
    </lineage>
</organism>
<feature type="compositionally biased region" description="Basic and acidic residues" evidence="1">
    <location>
        <begin position="8"/>
        <end position="20"/>
    </location>
</feature>
<name>A0A835CGE9_9FABA</name>
<evidence type="ECO:0000256" key="1">
    <source>
        <dbReference type="SAM" id="MobiDB-lite"/>
    </source>
</evidence>
<gene>
    <name evidence="2" type="ORF">G2W53_003467</name>
</gene>
<accession>A0A835CGE9</accession>
<reference evidence="2" key="1">
    <citation type="submission" date="2020-09" db="EMBL/GenBank/DDBJ databases">
        <title>Genome-Enabled Discovery of Anthraquinone Biosynthesis in Senna tora.</title>
        <authorList>
            <person name="Kang S.-H."/>
            <person name="Pandey R.P."/>
            <person name="Lee C.-M."/>
            <person name="Sim J.-S."/>
            <person name="Jeong J.-T."/>
            <person name="Choi B.-S."/>
            <person name="Jung M."/>
            <person name="Ginzburg D."/>
            <person name="Zhao K."/>
            <person name="Won S.Y."/>
            <person name="Oh T.-J."/>
            <person name="Yu Y."/>
            <person name="Kim N.-H."/>
            <person name="Lee O.R."/>
            <person name="Lee T.-H."/>
            <person name="Bashyal P."/>
            <person name="Kim T.-S."/>
            <person name="Lee W.-H."/>
            <person name="Kawkins C."/>
            <person name="Kim C.-K."/>
            <person name="Kim J.S."/>
            <person name="Ahn B.O."/>
            <person name="Rhee S.Y."/>
            <person name="Sohng J.K."/>
        </authorList>
    </citation>
    <scope>NUCLEOTIDE SEQUENCE</scope>
    <source>
        <tissue evidence="2">Leaf</tissue>
    </source>
</reference>